<proteinExistence type="predicted"/>
<reference evidence="2" key="1">
    <citation type="submission" date="2020-01" db="EMBL/GenBank/DDBJ databases">
        <authorList>
            <consortium name="DOE Joint Genome Institute"/>
            <person name="Haridas S."/>
            <person name="Albert R."/>
            <person name="Binder M."/>
            <person name="Bloem J."/>
            <person name="Labutti K."/>
            <person name="Salamov A."/>
            <person name="Andreopoulos B."/>
            <person name="Baker S.E."/>
            <person name="Barry K."/>
            <person name="Bills G."/>
            <person name="Bluhm B.H."/>
            <person name="Cannon C."/>
            <person name="Castanera R."/>
            <person name="Culley D.E."/>
            <person name="Daum C."/>
            <person name="Ezra D."/>
            <person name="Gonzalez J.B."/>
            <person name="Henrissat B."/>
            <person name="Kuo A."/>
            <person name="Liang C."/>
            <person name="Lipzen A."/>
            <person name="Lutzoni F."/>
            <person name="Magnuson J."/>
            <person name="Mondo S."/>
            <person name="Nolan M."/>
            <person name="Ohm R."/>
            <person name="Pangilinan J."/>
            <person name="Park H.-J."/>
            <person name="Ramirez L."/>
            <person name="Alfaro M."/>
            <person name="Sun H."/>
            <person name="Tritt A."/>
            <person name="Yoshinaga Y."/>
            <person name="Zwiers L.-H."/>
            <person name="Turgeon B.G."/>
            <person name="Goodwin S.B."/>
            <person name="Spatafora J.W."/>
            <person name="Crous P.W."/>
            <person name="Grigoriev I.V."/>
        </authorList>
    </citation>
    <scope>NUCLEOTIDE SEQUENCE</scope>
    <source>
        <strain evidence="2">CBS 394.84</strain>
    </source>
</reference>
<sequence length="150" mass="16346">MKLLNFIFTLLITAPVYAKDNKLHQCSNHGEVKCASPYGPVILKCQNGIWVFRRPHGACPPGTYCVQTPEVKSNRTLAIELATSKYDRLSMAGARTSASGAAKCTSPLNIGTRGDHDGFCEFNGLATFSVRDTRRGYVSSMDTQRELGNG</sequence>
<protein>
    <submittedName>
        <fullName evidence="2">Uncharacterized protein</fullName>
    </submittedName>
</protein>
<dbReference type="AlphaFoldDB" id="A0A9P4GBC8"/>
<dbReference type="RefSeq" id="XP_040784702.1">
    <property type="nucleotide sequence ID" value="XM_040936194.1"/>
</dbReference>
<dbReference type="EMBL" id="ML976618">
    <property type="protein sequence ID" value="KAF1842139.1"/>
    <property type="molecule type" value="Genomic_DNA"/>
</dbReference>
<evidence type="ECO:0000256" key="1">
    <source>
        <dbReference type="SAM" id="SignalP"/>
    </source>
</evidence>
<keyword evidence="3" id="KW-1185">Reference proteome</keyword>
<name>A0A9P4GBC8_9PLEO</name>
<evidence type="ECO:0000313" key="3">
    <source>
        <dbReference type="Proteomes" id="UP000800039"/>
    </source>
</evidence>
<keyword evidence="1" id="KW-0732">Signal</keyword>
<evidence type="ECO:0000313" key="2">
    <source>
        <dbReference type="EMBL" id="KAF1842139.1"/>
    </source>
</evidence>
<dbReference type="Proteomes" id="UP000800039">
    <property type="component" value="Unassembled WGS sequence"/>
</dbReference>
<organism evidence="2 3">
    <name type="scientific">Cucurbitaria berberidis CBS 394.84</name>
    <dbReference type="NCBI Taxonomy" id="1168544"/>
    <lineage>
        <taxon>Eukaryota</taxon>
        <taxon>Fungi</taxon>
        <taxon>Dikarya</taxon>
        <taxon>Ascomycota</taxon>
        <taxon>Pezizomycotina</taxon>
        <taxon>Dothideomycetes</taxon>
        <taxon>Pleosporomycetidae</taxon>
        <taxon>Pleosporales</taxon>
        <taxon>Pleosporineae</taxon>
        <taxon>Cucurbitariaceae</taxon>
        <taxon>Cucurbitaria</taxon>
    </lineage>
</organism>
<dbReference type="GeneID" id="63853445"/>
<comment type="caution">
    <text evidence="2">The sequence shown here is derived from an EMBL/GenBank/DDBJ whole genome shotgun (WGS) entry which is preliminary data.</text>
</comment>
<feature type="chain" id="PRO_5040159238" evidence="1">
    <location>
        <begin position="19"/>
        <end position="150"/>
    </location>
</feature>
<gene>
    <name evidence="2" type="ORF">K460DRAFT_398203</name>
</gene>
<feature type="signal peptide" evidence="1">
    <location>
        <begin position="1"/>
        <end position="18"/>
    </location>
</feature>
<accession>A0A9P4GBC8</accession>